<sequence>MKSRQSHGLPDLSPNAHYPLTPCSSIDPSAIDPEEIQRIRRVQVTAGIDPEQLAKGLAGISIAHSSPSRSPNSTNSTASPQTTPSGSFSSKQINHTSNKSKDLEKCLESIQKQQFDVFLSFAEADERFAEEVRQRLIENAGVRVFVPSAGLMSDRAFHQEIADIIKQGCTRTVVILSPDYLSSSWCGYEANLAFTNSPDARRNTTIPILYRPCEVPAFLSHLHYLDYPRFKDDRKNCQDYFWKRLYKSVTHHI</sequence>
<evidence type="ECO:0000256" key="1">
    <source>
        <dbReference type="SAM" id="MobiDB-lite"/>
    </source>
</evidence>
<feature type="compositionally biased region" description="Low complexity" evidence="1">
    <location>
        <begin position="65"/>
        <end position="85"/>
    </location>
</feature>
<evidence type="ECO:0000259" key="2">
    <source>
        <dbReference type="PROSITE" id="PS50104"/>
    </source>
</evidence>
<dbReference type="PROSITE" id="PS50104">
    <property type="entry name" value="TIR"/>
    <property type="match status" value="1"/>
</dbReference>
<dbReference type="PANTHER" id="PTHR16253:SF0">
    <property type="entry name" value="TETRATRICOPEPTIDE REPEAT PROTEIN 22"/>
    <property type="match status" value="1"/>
</dbReference>
<protein>
    <submittedName>
        <fullName evidence="3">Toll-like receptor adapter protein</fullName>
    </submittedName>
</protein>
<proteinExistence type="evidence at transcript level"/>
<dbReference type="EMBL" id="AJ890499">
    <property type="protein sequence ID" value="CAI68016.1"/>
    <property type="molecule type" value="mRNA"/>
</dbReference>
<evidence type="ECO:0000313" key="3">
    <source>
        <dbReference type="EMBL" id="CAI68016.1"/>
    </source>
</evidence>
<dbReference type="SMART" id="SM00255">
    <property type="entry name" value="TIR"/>
    <property type="match status" value="1"/>
</dbReference>
<feature type="domain" description="TIR" evidence="2">
    <location>
        <begin position="113"/>
        <end position="249"/>
    </location>
</feature>
<dbReference type="InterPro" id="IPR042342">
    <property type="entry name" value="TTC22"/>
</dbReference>
<reference evidence="3" key="1">
    <citation type="journal article" date="2005" name="J. Biol. Chem.">
        <title>Innate immune defense of the sponge Suberites domuncula against bacteria involves a MyD88-dependent signaling pathway. Induction of a perforin-like molecule.</title>
        <authorList>
            <person name="Wiens M."/>
            <person name="Korzhev M."/>
            <person name="Krasko A."/>
            <person name="Thakur N.L."/>
            <person name="Perovic-Ottstadt S."/>
            <person name="Breter H.J."/>
            <person name="Ushijima H."/>
            <person name="Diehl-Seifert B."/>
            <person name="Muller I.M."/>
            <person name="Muller W.E."/>
        </authorList>
    </citation>
    <scope>NUCLEOTIDE SEQUENCE</scope>
</reference>
<dbReference type="Pfam" id="PF13676">
    <property type="entry name" value="TIR_2"/>
    <property type="match status" value="1"/>
</dbReference>
<feature type="compositionally biased region" description="Polar residues" evidence="1">
    <location>
        <begin position="86"/>
        <end position="95"/>
    </location>
</feature>
<gene>
    <name evidence="3" type="primary">myD88</name>
</gene>
<feature type="region of interest" description="Disordered" evidence="1">
    <location>
        <begin position="62"/>
        <end position="95"/>
    </location>
</feature>
<organism evidence="3">
    <name type="scientific">Suberites domuncula</name>
    <name type="common">Sponge</name>
    <dbReference type="NCBI Taxonomy" id="55567"/>
    <lineage>
        <taxon>Eukaryota</taxon>
        <taxon>Metazoa</taxon>
        <taxon>Porifera</taxon>
        <taxon>Demospongiae</taxon>
        <taxon>Heteroscleromorpha</taxon>
        <taxon>Suberitida</taxon>
        <taxon>Suberitidae</taxon>
        <taxon>Suberites</taxon>
    </lineage>
</organism>
<dbReference type="InterPro" id="IPR000157">
    <property type="entry name" value="TIR_dom"/>
</dbReference>
<dbReference type="AlphaFoldDB" id="Q4W1E7"/>
<feature type="region of interest" description="Disordered" evidence="1">
    <location>
        <begin position="1"/>
        <end position="34"/>
    </location>
</feature>
<dbReference type="GO" id="GO:0007165">
    <property type="term" value="P:signal transduction"/>
    <property type="evidence" value="ECO:0007669"/>
    <property type="project" value="InterPro"/>
</dbReference>
<accession>Q4W1E7</accession>
<dbReference type="Gene3D" id="3.40.50.10140">
    <property type="entry name" value="Toll/interleukin-1 receptor homology (TIR) domain"/>
    <property type="match status" value="1"/>
</dbReference>
<name>Q4W1E7_SUBDO</name>
<dbReference type="SUPFAM" id="SSF52200">
    <property type="entry name" value="Toll/Interleukin receptor TIR domain"/>
    <property type="match status" value="1"/>
</dbReference>
<dbReference type="InterPro" id="IPR035897">
    <property type="entry name" value="Toll_tir_struct_dom_sf"/>
</dbReference>
<keyword evidence="3" id="KW-0675">Receptor</keyword>
<dbReference type="PANTHER" id="PTHR16253">
    <property type="entry name" value="TETRATRICOPEPTIDE REPEAT PROTEIN 22"/>
    <property type="match status" value="1"/>
</dbReference>